<dbReference type="AlphaFoldDB" id="A0A4D4LP98"/>
<accession>A0A4D4LP98</accession>
<dbReference type="Pfam" id="PF22691">
    <property type="entry name" value="Thiolase_C_1"/>
    <property type="match status" value="1"/>
</dbReference>
<name>A0A4D4LP98_STRVO</name>
<dbReference type="InterPro" id="IPR055140">
    <property type="entry name" value="Thiolase_C_2"/>
</dbReference>
<gene>
    <name evidence="2" type="ORF">SVIO_103220</name>
</gene>
<evidence type="ECO:0000259" key="1">
    <source>
        <dbReference type="Pfam" id="PF22691"/>
    </source>
</evidence>
<protein>
    <submittedName>
        <fullName evidence="2">Lipid-transfer protein</fullName>
    </submittedName>
</protein>
<dbReference type="Proteomes" id="UP000301309">
    <property type="component" value="Unassembled WGS sequence"/>
</dbReference>
<dbReference type="GO" id="GO:0016747">
    <property type="term" value="F:acyltransferase activity, transferring groups other than amino-acyl groups"/>
    <property type="evidence" value="ECO:0007669"/>
    <property type="project" value="InterPro"/>
</dbReference>
<dbReference type="InterPro" id="IPR016039">
    <property type="entry name" value="Thiolase-like"/>
</dbReference>
<dbReference type="InterPro" id="IPR002155">
    <property type="entry name" value="Thiolase"/>
</dbReference>
<dbReference type="PANTHER" id="PTHR42870:SF1">
    <property type="entry name" value="NON-SPECIFIC LIPID-TRANSFER PROTEIN-LIKE 2"/>
    <property type="match status" value="1"/>
</dbReference>
<dbReference type="SUPFAM" id="SSF53901">
    <property type="entry name" value="Thiolase-like"/>
    <property type="match status" value="2"/>
</dbReference>
<proteinExistence type="predicted"/>
<dbReference type="PANTHER" id="PTHR42870">
    <property type="entry name" value="ACETYL-COA C-ACETYLTRANSFERASE"/>
    <property type="match status" value="1"/>
</dbReference>
<comment type="caution">
    <text evidence="2">The sequence shown here is derived from an EMBL/GenBank/DDBJ whole genome shotgun (WGS) entry which is preliminary data.</text>
</comment>
<dbReference type="OrthoDB" id="9785768at2"/>
<dbReference type="CDD" id="cd00829">
    <property type="entry name" value="SCP-x_thiolase"/>
    <property type="match status" value="1"/>
</dbReference>
<dbReference type="NCBIfam" id="NF005892">
    <property type="entry name" value="PRK07855.1"/>
    <property type="match status" value="1"/>
</dbReference>
<evidence type="ECO:0000313" key="3">
    <source>
        <dbReference type="Proteomes" id="UP000301309"/>
    </source>
</evidence>
<reference evidence="2 3" key="1">
    <citation type="journal article" date="2020" name="Int. J. Syst. Evol. Microbiol.">
        <title>Reclassification of Streptomyces castelarensis and Streptomyces sporoclivatus as later heterotypic synonyms of Streptomyces antimycoticus.</title>
        <authorList>
            <person name="Komaki H."/>
            <person name="Tamura T."/>
        </authorList>
    </citation>
    <scope>NUCLEOTIDE SEQUENCE [LARGE SCALE GENOMIC DNA]</scope>
    <source>
        <strain evidence="2 3">NBRC 13459</strain>
    </source>
</reference>
<dbReference type="RefSeq" id="WP_137981820.1">
    <property type="nucleotide sequence ID" value="NZ_BAAASO010000012.1"/>
</dbReference>
<feature type="domain" description="Thiolase C-terminal" evidence="1">
    <location>
        <begin position="261"/>
        <end position="377"/>
    </location>
</feature>
<dbReference type="EMBL" id="BJHW01000002">
    <property type="protein sequence ID" value="GDY59699.1"/>
    <property type="molecule type" value="Genomic_DNA"/>
</dbReference>
<keyword evidence="3" id="KW-1185">Reference proteome</keyword>
<sequence length="391" mass="40850">MNHPPSAAIVGVGSTEFSKASGRSELRLALEACTLALADAGLDPSDVDGLVTMTMDDNDEPAVAHYLGLDALTFFARTSGGGGGGPGTLTLASMAIATGRARTVICYRAMNERSQGRFGQPSRYAGDRAATAAAVTMSWAAPFGMVTPAAFFAPSFRRYMHEYGATSEDFGRQAVVQRAYANKNPQAFFHDRPLTLDDHQSSRMIADPLRLFDCCQESDGGVALVLTAPERAKDLRQPPVAVLGAAMGVGPRQYGVAPLYRDDLADAAETRVMGDQLWAQSGLGPGDMDVALLYDHFSPAVLMQLEALGFCGLGEAPGLVRDGGTEIDGVIPTNTNGGQLSEAYIHGFNGLAEAVRQLRGTSVNQVTGAAHAVVTGGSHAPTSGVVLGRTA</sequence>
<evidence type="ECO:0000313" key="2">
    <source>
        <dbReference type="EMBL" id="GDY59699.1"/>
    </source>
</evidence>
<dbReference type="Gene3D" id="3.40.47.10">
    <property type="match status" value="1"/>
</dbReference>
<dbReference type="PIRSF" id="PIRSF000429">
    <property type="entry name" value="Ac-CoA_Ac_transf"/>
    <property type="match status" value="1"/>
</dbReference>
<organism evidence="2 3">
    <name type="scientific">Streptomyces violaceusniger</name>
    <dbReference type="NCBI Taxonomy" id="68280"/>
    <lineage>
        <taxon>Bacteria</taxon>
        <taxon>Bacillati</taxon>
        <taxon>Actinomycetota</taxon>
        <taxon>Actinomycetes</taxon>
        <taxon>Kitasatosporales</taxon>
        <taxon>Streptomycetaceae</taxon>
        <taxon>Streptomyces</taxon>
        <taxon>Streptomyces violaceusniger group</taxon>
    </lineage>
</organism>